<accession>A0ABN7VZW5</accession>
<dbReference type="EMBL" id="CAJVQB010026393">
    <property type="protein sequence ID" value="CAG8808434.1"/>
    <property type="molecule type" value="Genomic_DNA"/>
</dbReference>
<organism evidence="1 2">
    <name type="scientific">Gigaspora margarita</name>
    <dbReference type="NCBI Taxonomy" id="4874"/>
    <lineage>
        <taxon>Eukaryota</taxon>
        <taxon>Fungi</taxon>
        <taxon>Fungi incertae sedis</taxon>
        <taxon>Mucoromycota</taxon>
        <taxon>Glomeromycotina</taxon>
        <taxon>Glomeromycetes</taxon>
        <taxon>Diversisporales</taxon>
        <taxon>Gigasporaceae</taxon>
        <taxon>Gigaspora</taxon>
    </lineage>
</organism>
<evidence type="ECO:0000313" key="2">
    <source>
        <dbReference type="Proteomes" id="UP000789901"/>
    </source>
</evidence>
<dbReference type="InterPro" id="IPR015797">
    <property type="entry name" value="NUDIX_hydrolase-like_dom_sf"/>
</dbReference>
<comment type="caution">
    <text evidence="1">The sequence shown here is derived from an EMBL/GenBank/DDBJ whole genome shotgun (WGS) entry which is preliminary data.</text>
</comment>
<reference evidence="1 2" key="1">
    <citation type="submission" date="2021-06" db="EMBL/GenBank/DDBJ databases">
        <authorList>
            <person name="Kallberg Y."/>
            <person name="Tangrot J."/>
            <person name="Rosling A."/>
        </authorList>
    </citation>
    <scope>NUCLEOTIDE SEQUENCE [LARGE SCALE GENOMIC DNA]</scope>
    <source>
        <strain evidence="1 2">120-4 pot B 10/14</strain>
    </source>
</reference>
<name>A0ABN7VZW5_GIGMA</name>
<keyword evidence="2" id="KW-1185">Reference proteome</keyword>
<dbReference type="SUPFAM" id="SSF55811">
    <property type="entry name" value="Nudix"/>
    <property type="match status" value="1"/>
</dbReference>
<proteinExistence type="predicted"/>
<sequence length="157" mass="18855">MGISVEIKNLKNLEVKFVKENSIKKYRFSGDFSKTEQQIRTQIDMNINLIQQKKQIIDKYKEEIKLFLICLLVTSDRQACLNYRINSDKDYYNYYQSICGMKENNETFEECAIQETKKKMEPSKHDEWFIYELKDLKKYKLTDSLKINLEHIIDIIS</sequence>
<evidence type="ECO:0000313" key="1">
    <source>
        <dbReference type="EMBL" id="CAG8808434.1"/>
    </source>
</evidence>
<protein>
    <submittedName>
        <fullName evidence="1">25963_t:CDS:1</fullName>
    </submittedName>
</protein>
<dbReference type="Proteomes" id="UP000789901">
    <property type="component" value="Unassembled WGS sequence"/>
</dbReference>
<gene>
    <name evidence="1" type="ORF">GMARGA_LOCUS24702</name>
</gene>